<dbReference type="InterPro" id="IPR038460">
    <property type="entry name" value="AcetylCoA_hyd_C_sf"/>
</dbReference>
<gene>
    <name evidence="5" type="ORF">CA840_07060</name>
</gene>
<sequence>MKKNWKESYKSKICTPDEAIQKIKDAKRISFGHICSESSVLTEALVRNKKLFKKLEIAHLLSVGKSEYAKEENSEYFRHNALFIGPKTREAANSSYGDYTPTFFFETAKLFGKDGELALDAMLLQVSTPDEHGYCSYGLSCDYTKSATENAKIVIAQINKFVPRTLGNCFVHIDDIDYIIEEDTPIPEVQPPVVGEIEKKIGEFCASLVRDGDTLQLGIGAIPVAVLNFLKGKKDLGIHSEMISDGIVDLINLGVITNKKKNLNPNKAIATFLMGSKKLYDYANDNPAIELHPVDYVNNPIIIAQNDNMVSINSAIQIDLMGQVNAEYVDSKQFSGPGGQVDFVRGATMSKGGKSIIALPSTTAKGTISRIVFTFDEGVPVTTSRNDVDYVITEYGIAHLRGKTLRERAKFLIEIAHPDFREELRKKALEKFGTL</sequence>
<dbReference type="PANTHER" id="PTHR21432:SF20">
    <property type="entry name" value="ACETYL-COA HYDROLASE"/>
    <property type="match status" value="1"/>
</dbReference>
<feature type="domain" description="Acetyl-CoA hydrolase/transferase C-terminal" evidence="4">
    <location>
        <begin position="275"/>
        <end position="428"/>
    </location>
</feature>
<dbReference type="Proteomes" id="UP000225199">
    <property type="component" value="Unassembled WGS sequence"/>
</dbReference>
<dbReference type="RefSeq" id="WP_098978954.1">
    <property type="nucleotide sequence ID" value="NZ_NIRJ01000001.1"/>
</dbReference>
<protein>
    <submittedName>
        <fullName evidence="5">4-hydroxybutyrate CoA-transferase</fullName>
    </submittedName>
</protein>
<dbReference type="Pfam" id="PF02550">
    <property type="entry name" value="AcetylCoA_hydro"/>
    <property type="match status" value="1"/>
</dbReference>
<dbReference type="EMBL" id="NIRJ01000001">
    <property type="protein sequence ID" value="PHH97079.1"/>
    <property type="molecule type" value="Genomic_DNA"/>
</dbReference>
<dbReference type="Gene3D" id="3.40.1080.10">
    <property type="entry name" value="Glutaconate Coenzyme A-transferase"/>
    <property type="match status" value="1"/>
</dbReference>
<name>A0A2C5ZCC9_FUSNP</name>
<dbReference type="InterPro" id="IPR046433">
    <property type="entry name" value="ActCoA_hydro"/>
</dbReference>
<dbReference type="GO" id="GO:0006083">
    <property type="term" value="P:acetate metabolic process"/>
    <property type="evidence" value="ECO:0007669"/>
    <property type="project" value="InterPro"/>
</dbReference>
<feature type="domain" description="Acetyl-CoA hydrolase/transferase N-terminal" evidence="3">
    <location>
        <begin position="6"/>
        <end position="186"/>
    </location>
</feature>
<proteinExistence type="inferred from homology"/>
<dbReference type="GO" id="GO:0008775">
    <property type="term" value="F:acetate CoA-transferase activity"/>
    <property type="evidence" value="ECO:0007669"/>
    <property type="project" value="InterPro"/>
</dbReference>
<dbReference type="AlphaFoldDB" id="A0A2C5ZCC9"/>
<keyword evidence="2 5" id="KW-0808">Transferase</keyword>
<evidence type="ECO:0000313" key="6">
    <source>
        <dbReference type="Proteomes" id="UP000225199"/>
    </source>
</evidence>
<dbReference type="Pfam" id="PF13336">
    <property type="entry name" value="AcetylCoA_hyd_C"/>
    <property type="match status" value="1"/>
</dbReference>
<reference evidence="5 6" key="1">
    <citation type="submission" date="2017-06" db="EMBL/GenBank/DDBJ databases">
        <title>Draft genome sequence of Fusobacterium nucleatum subsp. polymorphum KCOM 1002 (=ChDC F175).</title>
        <authorList>
            <person name="Kook J.-K."/>
            <person name="Park S.-N."/>
            <person name="Lim Y.K."/>
            <person name="Roh H."/>
        </authorList>
    </citation>
    <scope>NUCLEOTIDE SEQUENCE [LARGE SCALE GENOMIC DNA]</scope>
    <source>
        <strain evidence="6">KCOM 1002 (ChDC F175)</strain>
    </source>
</reference>
<evidence type="ECO:0000259" key="4">
    <source>
        <dbReference type="Pfam" id="PF13336"/>
    </source>
</evidence>
<dbReference type="InterPro" id="IPR037171">
    <property type="entry name" value="NagB/RpiA_transferase-like"/>
</dbReference>
<dbReference type="Gene3D" id="3.30.750.70">
    <property type="entry name" value="4-hydroxybutyrate coenzyme like domains"/>
    <property type="match status" value="1"/>
</dbReference>
<organism evidence="5 6">
    <name type="scientific">Fusobacterium nucleatum subsp. polymorphum</name>
    <name type="common">Fusobacterium polymorphum</name>
    <dbReference type="NCBI Taxonomy" id="76857"/>
    <lineage>
        <taxon>Bacteria</taxon>
        <taxon>Fusobacteriati</taxon>
        <taxon>Fusobacteriota</taxon>
        <taxon>Fusobacteriia</taxon>
        <taxon>Fusobacteriales</taxon>
        <taxon>Fusobacteriaceae</taxon>
        <taxon>Fusobacterium</taxon>
    </lineage>
</organism>
<evidence type="ECO:0000313" key="5">
    <source>
        <dbReference type="EMBL" id="PHH97079.1"/>
    </source>
</evidence>
<dbReference type="InterPro" id="IPR003702">
    <property type="entry name" value="ActCoA_hydro_N"/>
</dbReference>
<dbReference type="Gene3D" id="3.40.1080.20">
    <property type="entry name" value="Acetyl-CoA hydrolase/transferase C-terminal domain"/>
    <property type="match status" value="1"/>
</dbReference>
<accession>A0A2C5ZCC9</accession>
<dbReference type="InterPro" id="IPR026888">
    <property type="entry name" value="AcetylCoA_hyd_C"/>
</dbReference>
<comment type="caution">
    <text evidence="5">The sequence shown here is derived from an EMBL/GenBank/DDBJ whole genome shotgun (WGS) entry which is preliminary data.</text>
</comment>
<evidence type="ECO:0000256" key="1">
    <source>
        <dbReference type="ARBA" id="ARBA00009632"/>
    </source>
</evidence>
<dbReference type="SUPFAM" id="SSF100950">
    <property type="entry name" value="NagB/RpiA/CoA transferase-like"/>
    <property type="match status" value="2"/>
</dbReference>
<dbReference type="PANTHER" id="PTHR21432">
    <property type="entry name" value="ACETYL-COA HYDROLASE-RELATED"/>
    <property type="match status" value="1"/>
</dbReference>
<evidence type="ECO:0000256" key="2">
    <source>
        <dbReference type="ARBA" id="ARBA00022679"/>
    </source>
</evidence>
<comment type="similarity">
    <text evidence="1">Belongs to the acetyl-CoA hydrolase/transferase family.</text>
</comment>
<evidence type="ECO:0000259" key="3">
    <source>
        <dbReference type="Pfam" id="PF02550"/>
    </source>
</evidence>